<dbReference type="InterPro" id="IPR007630">
    <property type="entry name" value="RNA_pol_sigma70_r4"/>
</dbReference>
<dbReference type="Pfam" id="PF04545">
    <property type="entry name" value="Sigma70_r4"/>
    <property type="match status" value="1"/>
</dbReference>
<evidence type="ECO:0000259" key="1">
    <source>
        <dbReference type="Pfam" id="PF04545"/>
    </source>
</evidence>
<dbReference type="SUPFAM" id="SSF88659">
    <property type="entry name" value="Sigma3 and sigma4 domains of RNA polymerase sigma factors"/>
    <property type="match status" value="1"/>
</dbReference>
<dbReference type="InterPro" id="IPR013324">
    <property type="entry name" value="RNA_pol_sigma_r3/r4-like"/>
</dbReference>
<organism evidence="2 3">
    <name type="scientific">Clostridium estertheticum subsp. estertheticum</name>
    <dbReference type="NCBI Taxonomy" id="1552"/>
    <lineage>
        <taxon>Bacteria</taxon>
        <taxon>Bacillati</taxon>
        <taxon>Bacillota</taxon>
        <taxon>Clostridia</taxon>
        <taxon>Eubacteriales</taxon>
        <taxon>Clostridiaceae</taxon>
        <taxon>Clostridium</taxon>
    </lineage>
</organism>
<dbReference type="AlphaFoldDB" id="A0A1J0GP65"/>
<evidence type="ECO:0000313" key="3">
    <source>
        <dbReference type="Proteomes" id="UP000182569"/>
    </source>
</evidence>
<protein>
    <recommendedName>
        <fullName evidence="1">RNA polymerase sigma-70 region 4 domain-containing protein</fullName>
    </recommendedName>
</protein>
<dbReference type="GO" id="GO:0006352">
    <property type="term" value="P:DNA-templated transcription initiation"/>
    <property type="evidence" value="ECO:0007669"/>
    <property type="project" value="InterPro"/>
</dbReference>
<dbReference type="OrthoDB" id="1706986at2"/>
<dbReference type="Gene3D" id="1.20.140.160">
    <property type="match status" value="1"/>
</dbReference>
<dbReference type="GO" id="GO:0003700">
    <property type="term" value="F:DNA-binding transcription factor activity"/>
    <property type="evidence" value="ECO:0007669"/>
    <property type="project" value="InterPro"/>
</dbReference>
<accession>A0A1J0GP65</accession>
<proteinExistence type="predicted"/>
<dbReference type="KEGG" id="ceu:A7L45_13815"/>
<dbReference type="STRING" id="1552.A7L45_13815"/>
<keyword evidence="3" id="KW-1185">Reference proteome</keyword>
<reference evidence="3" key="1">
    <citation type="journal article" date="2016" name="Front. Microbiol.">
        <title>Complete Genome Sequence of Clostridium estertheticum DSM 8809, a Microbe Identified in Spoiled Vacuum Packed Beef.</title>
        <authorList>
            <person name="Yu Z."/>
            <person name="Gunn L."/>
            <person name="Brennan E."/>
            <person name="Reid R."/>
            <person name="Wall P.G."/>
            <person name="Gaora O.P."/>
            <person name="Hurley D."/>
            <person name="Bolton D."/>
            <person name="Fanning S."/>
        </authorList>
    </citation>
    <scope>NUCLEOTIDE SEQUENCE [LARGE SCALE GENOMIC DNA]</scope>
    <source>
        <strain evidence="3">DSM 8809</strain>
    </source>
</reference>
<dbReference type="Proteomes" id="UP000182569">
    <property type="component" value="Chromosome"/>
</dbReference>
<evidence type="ECO:0000313" key="2">
    <source>
        <dbReference type="EMBL" id="APC42704.1"/>
    </source>
</evidence>
<dbReference type="EMBL" id="CP015756">
    <property type="protein sequence ID" value="APC42704.1"/>
    <property type="molecule type" value="Genomic_DNA"/>
</dbReference>
<sequence>MKAEVKNIDLEIDQMEYVGCSGISYEEKSAPTNSFNSSVENEVVSREKRIATLKDSKRETLIKINKIDNALETLEPRDLDIIKLRYFDKLNNRLIGIRLELTEEWICTLKAIVINKLSTLINI</sequence>
<feature type="domain" description="RNA polymerase sigma-70 region 4" evidence="1">
    <location>
        <begin position="70"/>
        <end position="117"/>
    </location>
</feature>
<gene>
    <name evidence="2" type="ORF">A7L45_13815</name>
</gene>
<name>A0A1J0GP65_9CLOT</name>